<accession>A0ABD3F4K5</accession>
<keyword evidence="2" id="KW-1185">Reference proteome</keyword>
<proteinExistence type="predicted"/>
<dbReference type="EMBL" id="JBIMZQ010000041">
    <property type="protein sequence ID" value="KAL3660340.1"/>
    <property type="molecule type" value="Genomic_DNA"/>
</dbReference>
<evidence type="ECO:0000313" key="1">
    <source>
        <dbReference type="EMBL" id="KAL3660340.1"/>
    </source>
</evidence>
<organism evidence="1 2">
    <name type="scientific">Phytophthora oleae</name>
    <dbReference type="NCBI Taxonomy" id="2107226"/>
    <lineage>
        <taxon>Eukaryota</taxon>
        <taxon>Sar</taxon>
        <taxon>Stramenopiles</taxon>
        <taxon>Oomycota</taxon>
        <taxon>Peronosporomycetes</taxon>
        <taxon>Peronosporales</taxon>
        <taxon>Peronosporaceae</taxon>
        <taxon>Phytophthora</taxon>
    </lineage>
</organism>
<sequence length="144" mass="16572">MSSVVSRLKKILDTLNNPQESSAISSDAFLNKLEEVREWLRMLEKIFIVIYLLNWNQLVGPDQTIPLQSCEDAILVLSNIQEAIEQATSRLSKRNNIQRLSSSRASEASIQFFYRQTESLLNILNAPQEVCQAIEKYWVNLRKS</sequence>
<dbReference type="Proteomes" id="UP001632037">
    <property type="component" value="Unassembled WGS sequence"/>
</dbReference>
<dbReference type="AlphaFoldDB" id="A0ABD3F4K5"/>
<gene>
    <name evidence="1" type="ORF">V7S43_014494</name>
</gene>
<name>A0ABD3F4K5_9STRA</name>
<reference evidence="1 2" key="1">
    <citation type="submission" date="2024-09" db="EMBL/GenBank/DDBJ databases">
        <title>Genome sequencing and assembly of Phytophthora oleae, isolate VK10A, causative agent of rot of olive drupes.</title>
        <authorList>
            <person name="Conti Taguali S."/>
            <person name="Riolo M."/>
            <person name="La Spada F."/>
            <person name="Cacciola S.O."/>
            <person name="Dionisio G."/>
        </authorList>
    </citation>
    <scope>NUCLEOTIDE SEQUENCE [LARGE SCALE GENOMIC DNA]</scope>
    <source>
        <strain evidence="1 2">VK10A</strain>
    </source>
</reference>
<evidence type="ECO:0000313" key="2">
    <source>
        <dbReference type="Proteomes" id="UP001632037"/>
    </source>
</evidence>
<protein>
    <submittedName>
        <fullName evidence="1">Uncharacterized protein</fullName>
    </submittedName>
</protein>
<comment type="caution">
    <text evidence="1">The sequence shown here is derived from an EMBL/GenBank/DDBJ whole genome shotgun (WGS) entry which is preliminary data.</text>
</comment>